<dbReference type="AlphaFoldDB" id="A0A7I8DSW5"/>
<name>A0A7I8DSW5_9FIRM</name>
<dbReference type="RefSeq" id="WP_185255875.1">
    <property type="nucleotide sequence ID" value="NZ_AP023368.1"/>
</dbReference>
<dbReference type="KEGG" id="acht:bsdcttw_32160"/>
<reference evidence="3 4" key="1">
    <citation type="submission" date="2020-08" db="EMBL/GenBank/DDBJ databases">
        <title>Draft genome sequencing of an Anaerocolumna strain isolated from anoxic soil subjected to BSD treatment.</title>
        <authorList>
            <person name="Uek A."/>
            <person name="Tonouchi A."/>
        </authorList>
    </citation>
    <scope>NUCLEOTIDE SEQUENCE [LARGE SCALE GENOMIC DNA]</scope>
    <source>
        <strain evidence="3 4">CTTW</strain>
    </source>
</reference>
<evidence type="ECO:0000256" key="1">
    <source>
        <dbReference type="ARBA" id="ARBA00006525"/>
    </source>
</evidence>
<dbReference type="PANTHER" id="PTHR43022:SF1">
    <property type="entry name" value="PROTEIN SMF"/>
    <property type="match status" value="1"/>
</dbReference>
<dbReference type="NCBIfam" id="TIGR00732">
    <property type="entry name" value="dprA"/>
    <property type="match status" value="1"/>
</dbReference>
<evidence type="ECO:0000313" key="4">
    <source>
        <dbReference type="Proteomes" id="UP000515703"/>
    </source>
</evidence>
<comment type="similarity">
    <text evidence="1">Belongs to the DprA/Smf family.</text>
</comment>
<sequence>MTEKEYWFWLCAMTELGQKKKEAILSFFVSPEAAFCEKMESYSRIECLNEKDLQRIDTSRNKSKISESYAKLAEKSIYFVTIEDEEYPRKLKNIYEPPLGLFYKGRLPAQDRINIAVVGARNCSDYGFDTARFFAKELTIAGAGVISGLASGIDSAAHTGAIIGEGETFAVLGCGVDICYPVENFNLYLKIETNGGIISEYSPMTQPRAFHFPMRNRIISGLSDGILVVEAREKSGSLITVDYGLEQGKNIYAIPGRPGDKLSDGCNNILKMGAKVCTSPEDIMEDYNSLCKKITKVVKKNDNLLDANEKIVYACLSRIPKHIDDIAKEAGFPIGTLAFVLFLLESKNYIKQTRANYYVTDIL</sequence>
<keyword evidence="4" id="KW-1185">Reference proteome</keyword>
<organism evidence="3 4">
    <name type="scientific">Anaerocolumna chitinilytica</name>
    <dbReference type="NCBI Taxonomy" id="1727145"/>
    <lineage>
        <taxon>Bacteria</taxon>
        <taxon>Bacillati</taxon>
        <taxon>Bacillota</taxon>
        <taxon>Clostridia</taxon>
        <taxon>Lachnospirales</taxon>
        <taxon>Lachnospiraceae</taxon>
        <taxon>Anaerocolumna</taxon>
    </lineage>
</organism>
<proteinExistence type="inferred from homology"/>
<dbReference type="Proteomes" id="UP000515703">
    <property type="component" value="Chromosome"/>
</dbReference>
<dbReference type="InterPro" id="IPR057666">
    <property type="entry name" value="DrpA_SLOG"/>
</dbReference>
<dbReference type="Gene3D" id="1.10.10.10">
    <property type="entry name" value="Winged helix-like DNA-binding domain superfamily/Winged helix DNA-binding domain"/>
    <property type="match status" value="1"/>
</dbReference>
<dbReference type="SUPFAM" id="SSF102405">
    <property type="entry name" value="MCP/YpsA-like"/>
    <property type="match status" value="1"/>
</dbReference>
<dbReference type="InterPro" id="IPR036388">
    <property type="entry name" value="WH-like_DNA-bd_sf"/>
</dbReference>
<feature type="domain" description="Smf/DprA SLOG" evidence="2">
    <location>
        <begin position="79"/>
        <end position="287"/>
    </location>
</feature>
<dbReference type="InterPro" id="IPR003488">
    <property type="entry name" value="DprA"/>
</dbReference>
<dbReference type="GO" id="GO:0009294">
    <property type="term" value="P:DNA-mediated transformation"/>
    <property type="evidence" value="ECO:0007669"/>
    <property type="project" value="InterPro"/>
</dbReference>
<dbReference type="Pfam" id="PF02481">
    <property type="entry name" value="DNA_processg_A"/>
    <property type="match status" value="1"/>
</dbReference>
<dbReference type="PANTHER" id="PTHR43022">
    <property type="entry name" value="PROTEIN SMF"/>
    <property type="match status" value="1"/>
</dbReference>
<dbReference type="EMBL" id="AP023368">
    <property type="protein sequence ID" value="BCK00176.1"/>
    <property type="molecule type" value="Genomic_DNA"/>
</dbReference>
<accession>A0A7I8DSW5</accession>
<evidence type="ECO:0000313" key="3">
    <source>
        <dbReference type="EMBL" id="BCK00176.1"/>
    </source>
</evidence>
<gene>
    <name evidence="3" type="ORF">bsdcttw_32160</name>
</gene>
<evidence type="ECO:0000259" key="2">
    <source>
        <dbReference type="Pfam" id="PF02481"/>
    </source>
</evidence>
<reference evidence="3 4" key="2">
    <citation type="submission" date="2020-08" db="EMBL/GenBank/DDBJ databases">
        <authorList>
            <person name="Ueki A."/>
            <person name="Tonouchi A."/>
        </authorList>
    </citation>
    <scope>NUCLEOTIDE SEQUENCE [LARGE SCALE GENOMIC DNA]</scope>
    <source>
        <strain evidence="3 4">CTTW</strain>
    </source>
</reference>
<dbReference type="Gene3D" id="3.40.50.450">
    <property type="match status" value="1"/>
</dbReference>
<protein>
    <submittedName>
        <fullName evidence="3">DNA processing protein DprA</fullName>
    </submittedName>
</protein>